<dbReference type="HOGENOM" id="CLU_034867_1_0_1"/>
<gene>
    <name evidence="5" type="ORF">PLEOSDRAFT_1101687</name>
</gene>
<evidence type="ECO:0000313" key="6">
    <source>
        <dbReference type="Proteomes" id="UP000027073"/>
    </source>
</evidence>
<dbReference type="Gene3D" id="3.60.10.10">
    <property type="entry name" value="Endonuclease/exonuclease/phosphatase"/>
    <property type="match status" value="1"/>
</dbReference>
<name>A0A067NRK7_PLEO1</name>
<organism evidence="5 6">
    <name type="scientific">Pleurotus ostreatus (strain PC15)</name>
    <name type="common">Oyster mushroom</name>
    <dbReference type="NCBI Taxonomy" id="1137138"/>
    <lineage>
        <taxon>Eukaryota</taxon>
        <taxon>Fungi</taxon>
        <taxon>Dikarya</taxon>
        <taxon>Basidiomycota</taxon>
        <taxon>Agaricomycotina</taxon>
        <taxon>Agaricomycetes</taxon>
        <taxon>Agaricomycetidae</taxon>
        <taxon>Agaricales</taxon>
        <taxon>Pleurotineae</taxon>
        <taxon>Pleurotaceae</taxon>
        <taxon>Pleurotus</taxon>
    </lineage>
</organism>
<sequence>MAPKKPYKHTPEQLALAEARRLKRERLAAQTTSAVPGSEPQSTIKPRDWLEVQSTAKREVDFCVKVFTWNLLAQCLVRRELFPSSDCLKSGTREGMLHDELLTQRADVLFLQEVDRLEKIEPLLTKAGYKHQYGAGPNKKHGCMIAYTSGFAQLDHRVIQYDNEDARVADTERARRGSSFKTRNIGLLCALQSVRNPTQGILAATTHLFWHPRYTYERARQAAILKREVNRFRADIGRPDWPCVVAGDFNFAPDDPVYSLLVGDTLLPEQEALISPSLVVHKSIDPTVPPTGPKVAKEDEDGESTDPDRVITDARSAVEGDGLLSIPELLETFQSHAPWCSVYDDGLSRIKAQSPDIKTFGDRVNIPRTRKGAHEPEWTSYTHYWKTVLDYIFVQHPLERQLNIHGILVPFATEDLRPGLPRKGVSSSDHMSLCAEVSWSRQ</sequence>
<protein>
    <recommendedName>
        <fullName evidence="4">Endonuclease/exonuclease/phosphatase domain-containing protein</fullName>
    </recommendedName>
</protein>
<proteinExistence type="inferred from homology"/>
<evidence type="ECO:0000256" key="3">
    <source>
        <dbReference type="SAM" id="MobiDB-lite"/>
    </source>
</evidence>
<dbReference type="EMBL" id="KL198006">
    <property type="protein sequence ID" value="KDQ30703.1"/>
    <property type="molecule type" value="Genomic_DNA"/>
</dbReference>
<dbReference type="Proteomes" id="UP000027073">
    <property type="component" value="Unassembled WGS sequence"/>
</dbReference>
<reference evidence="6" key="1">
    <citation type="journal article" date="2014" name="Proc. Natl. Acad. Sci. U.S.A.">
        <title>Extensive sampling of basidiomycete genomes demonstrates inadequacy of the white-rot/brown-rot paradigm for wood decay fungi.</title>
        <authorList>
            <person name="Riley R."/>
            <person name="Salamov A.A."/>
            <person name="Brown D.W."/>
            <person name="Nagy L.G."/>
            <person name="Floudas D."/>
            <person name="Held B.W."/>
            <person name="Levasseur A."/>
            <person name="Lombard V."/>
            <person name="Morin E."/>
            <person name="Otillar R."/>
            <person name="Lindquist E.A."/>
            <person name="Sun H."/>
            <person name="LaButti K.M."/>
            <person name="Schmutz J."/>
            <person name="Jabbour D."/>
            <person name="Luo H."/>
            <person name="Baker S.E."/>
            <person name="Pisabarro A.G."/>
            <person name="Walton J.D."/>
            <person name="Blanchette R.A."/>
            <person name="Henrissat B."/>
            <person name="Martin F."/>
            <person name="Cullen D."/>
            <person name="Hibbett D.S."/>
            <person name="Grigoriev I.V."/>
        </authorList>
    </citation>
    <scope>NUCLEOTIDE SEQUENCE [LARGE SCALE GENOMIC DNA]</scope>
    <source>
        <strain evidence="6">PC15</strain>
    </source>
</reference>
<feature type="region of interest" description="Disordered" evidence="3">
    <location>
        <begin position="285"/>
        <end position="308"/>
    </location>
</feature>
<accession>A0A067NRK7</accession>
<dbReference type="VEuPathDB" id="FungiDB:PLEOSDRAFT_1101687"/>
<evidence type="ECO:0000256" key="1">
    <source>
        <dbReference type="ARBA" id="ARBA00010774"/>
    </source>
</evidence>
<dbReference type="Pfam" id="PF03372">
    <property type="entry name" value="Exo_endo_phos"/>
    <property type="match status" value="1"/>
</dbReference>
<dbReference type="InterPro" id="IPR036691">
    <property type="entry name" value="Endo/exonu/phosph_ase_sf"/>
</dbReference>
<dbReference type="AlphaFoldDB" id="A0A067NRK7"/>
<dbReference type="PANTHER" id="PTHR12121">
    <property type="entry name" value="CARBON CATABOLITE REPRESSOR PROTEIN 4"/>
    <property type="match status" value="1"/>
</dbReference>
<evidence type="ECO:0000313" key="5">
    <source>
        <dbReference type="EMBL" id="KDQ30703.1"/>
    </source>
</evidence>
<keyword evidence="2" id="KW-0378">Hydrolase</keyword>
<dbReference type="OrthoDB" id="428734at2759"/>
<dbReference type="InParanoid" id="A0A067NRK7"/>
<dbReference type="InterPro" id="IPR005135">
    <property type="entry name" value="Endo/exonuclease/phosphatase"/>
</dbReference>
<dbReference type="InterPro" id="IPR050410">
    <property type="entry name" value="CCR4/nocturin_mRNA_transcr"/>
</dbReference>
<dbReference type="SUPFAM" id="SSF56219">
    <property type="entry name" value="DNase I-like"/>
    <property type="match status" value="1"/>
</dbReference>
<feature type="domain" description="Endonuclease/exonuclease/phosphatase" evidence="4">
    <location>
        <begin position="68"/>
        <end position="430"/>
    </location>
</feature>
<evidence type="ECO:0000259" key="4">
    <source>
        <dbReference type="Pfam" id="PF03372"/>
    </source>
</evidence>
<evidence type="ECO:0000256" key="2">
    <source>
        <dbReference type="ARBA" id="ARBA00022801"/>
    </source>
</evidence>
<comment type="similarity">
    <text evidence="1">Belongs to the CCR4/nocturin family.</text>
</comment>
<dbReference type="GO" id="GO:0000175">
    <property type="term" value="F:3'-5'-RNA exonuclease activity"/>
    <property type="evidence" value="ECO:0007669"/>
    <property type="project" value="TreeGrafter"/>
</dbReference>
<dbReference type="PANTHER" id="PTHR12121:SF45">
    <property type="entry name" value="NOCTURNIN"/>
    <property type="match status" value="1"/>
</dbReference>
<dbReference type="FunCoup" id="A0A067NRK7">
    <property type="interactions" value="259"/>
</dbReference>
<dbReference type="GO" id="GO:0006139">
    <property type="term" value="P:nucleobase-containing compound metabolic process"/>
    <property type="evidence" value="ECO:0007669"/>
    <property type="project" value="UniProtKB-ARBA"/>
</dbReference>